<dbReference type="EMBL" id="JASNWA010000007">
    <property type="protein sequence ID" value="KAK3173633.1"/>
    <property type="molecule type" value="Genomic_DNA"/>
</dbReference>
<dbReference type="InterPro" id="IPR039634">
    <property type="entry name" value="Bul1-like"/>
</dbReference>
<sequence length="577" mass="63262">MLTDRTNSTSGALAIRVKNLGQKPKPKIEITLSDEQKDSFCPKYTSLEQIKGEATITAQCDMSFQDVYITFEGATSTYVEKAATTHPAHSRTRGFSPFLRLVQPMDASAFPEPRIIEAGKTYKFPFHFNVPEQMLPQMCDHAKADSLPEGAHLRIPPSLGDPMVAGMGRSLMDDFAPDMSSIAYTLRCRITNGRGASGKHRILVEGSKKLRIIPAVPEEPPLHVEGVSRDTYKLRKEKTIKKGLFKGKLGRLVMESVQPKSFRQPPVRSESGCNVTTMATTNLRFDPADESSQPPQLGNLSAKLRVVTYYASIPFKDIPSGSVDFQFSNVQGMYVETVNLSSRCVSNSQWQQRKSSMPVRRDSIRSSRNVDIPEPSSAYKGGSFYTASMVVPVALPQSNNVFVPTFHTCFVSRIYVIDLYLSVDSPKTTITDTVLHNRIPVQVSSEGNKNAQPAISAEEANAIALREANDFFDPRSVAPPSAEYICRAQLVPQDAPPSPGAGYTHRHSFGQLPQRPAPEYTVRMQAAQQRSLSLSFENEEAALAPPPGYTSSGGRNVGRLVSSAQQSQPAAGRIGSI</sequence>
<reference evidence="2" key="1">
    <citation type="submission" date="2022-11" db="EMBL/GenBank/DDBJ databases">
        <title>Chromosomal genome sequence assembly and mating type (MAT) locus characterization of the leprose asexual lichenized fungus Lepraria neglecta (Nyl.) Erichsen.</title>
        <authorList>
            <person name="Allen J.L."/>
            <person name="Pfeffer B."/>
        </authorList>
    </citation>
    <scope>NUCLEOTIDE SEQUENCE</scope>
    <source>
        <strain evidence="2">Allen 5258</strain>
    </source>
</reference>
<feature type="region of interest" description="Disordered" evidence="1">
    <location>
        <begin position="351"/>
        <end position="372"/>
    </location>
</feature>
<feature type="region of interest" description="Disordered" evidence="1">
    <location>
        <begin position="495"/>
        <end position="514"/>
    </location>
</feature>
<evidence type="ECO:0000313" key="3">
    <source>
        <dbReference type="Proteomes" id="UP001276659"/>
    </source>
</evidence>
<dbReference type="Gene3D" id="2.60.40.640">
    <property type="match status" value="1"/>
</dbReference>
<protein>
    <recommendedName>
        <fullName evidence="4">Arrestin-like N-terminal domain-containing protein</fullName>
    </recommendedName>
</protein>
<gene>
    <name evidence="2" type="ORF">OEA41_006965</name>
</gene>
<evidence type="ECO:0000313" key="2">
    <source>
        <dbReference type="EMBL" id="KAK3173633.1"/>
    </source>
</evidence>
<feature type="region of interest" description="Disordered" evidence="1">
    <location>
        <begin position="538"/>
        <end position="577"/>
    </location>
</feature>
<accession>A0AAD9ZCC9</accession>
<evidence type="ECO:0000256" key="1">
    <source>
        <dbReference type="SAM" id="MobiDB-lite"/>
    </source>
</evidence>
<dbReference type="PANTHER" id="PTHR31904">
    <property type="entry name" value="BYPASS OF STOP CODON PROTEIN 5-RELATED"/>
    <property type="match status" value="1"/>
</dbReference>
<comment type="caution">
    <text evidence="2">The sequence shown here is derived from an EMBL/GenBank/DDBJ whole genome shotgun (WGS) entry which is preliminary data.</text>
</comment>
<keyword evidence="3" id="KW-1185">Reference proteome</keyword>
<dbReference type="Proteomes" id="UP001276659">
    <property type="component" value="Unassembled WGS sequence"/>
</dbReference>
<name>A0AAD9ZCC9_9LECA</name>
<evidence type="ECO:0008006" key="4">
    <source>
        <dbReference type="Google" id="ProtNLM"/>
    </source>
</evidence>
<dbReference type="InterPro" id="IPR014752">
    <property type="entry name" value="Arrestin-like_C"/>
</dbReference>
<dbReference type="AlphaFoldDB" id="A0AAD9ZCC9"/>
<dbReference type="PANTHER" id="PTHR31904:SF1">
    <property type="entry name" value="BYPASS OF STOP CODON PROTEIN 5-RELATED"/>
    <property type="match status" value="1"/>
</dbReference>
<proteinExistence type="predicted"/>
<organism evidence="2 3">
    <name type="scientific">Lepraria neglecta</name>
    <dbReference type="NCBI Taxonomy" id="209136"/>
    <lineage>
        <taxon>Eukaryota</taxon>
        <taxon>Fungi</taxon>
        <taxon>Dikarya</taxon>
        <taxon>Ascomycota</taxon>
        <taxon>Pezizomycotina</taxon>
        <taxon>Lecanoromycetes</taxon>
        <taxon>OSLEUM clade</taxon>
        <taxon>Lecanoromycetidae</taxon>
        <taxon>Lecanorales</taxon>
        <taxon>Lecanorineae</taxon>
        <taxon>Stereocaulaceae</taxon>
        <taxon>Lepraria</taxon>
    </lineage>
</organism>